<dbReference type="GO" id="GO:0006508">
    <property type="term" value="P:proteolysis"/>
    <property type="evidence" value="ECO:0007669"/>
    <property type="project" value="UniProtKB-KW"/>
</dbReference>
<dbReference type="NCBIfam" id="TIGR02069">
    <property type="entry name" value="cyanophycinase"/>
    <property type="match status" value="1"/>
</dbReference>
<evidence type="ECO:0000313" key="11">
    <source>
        <dbReference type="Proteomes" id="UP000283523"/>
    </source>
</evidence>
<comment type="function">
    <text evidence="2">Exopeptidase that catalyzes the hydrolytic cleavage of multi-L-arginyl-poly-L-aspartic acid (cyanophycin; a water-insoluble reserve polymer) into aspartate-arginine dipeptides.</text>
</comment>
<dbReference type="Pfam" id="PF03575">
    <property type="entry name" value="Peptidase_S51"/>
    <property type="match status" value="1"/>
</dbReference>
<dbReference type="GO" id="GO:0008236">
    <property type="term" value="F:serine-type peptidase activity"/>
    <property type="evidence" value="ECO:0007669"/>
    <property type="project" value="UniProtKB-KW"/>
</dbReference>
<gene>
    <name evidence="10" type="ORF">DYU11_22170</name>
</gene>
<reference evidence="10 11" key="1">
    <citation type="submission" date="2018-08" db="EMBL/GenBank/DDBJ databases">
        <title>Fibrisoma montanum sp. nov., isolated from Danxia mountain soil.</title>
        <authorList>
            <person name="Huang Y."/>
        </authorList>
    </citation>
    <scope>NUCLEOTIDE SEQUENCE [LARGE SCALE GENOMIC DNA]</scope>
    <source>
        <strain evidence="10 11">HYT19</strain>
    </source>
</reference>
<dbReference type="AlphaFoldDB" id="A0A418M4V2"/>
<dbReference type="PANTHER" id="PTHR36175">
    <property type="entry name" value="CYANOPHYCINASE"/>
    <property type="match status" value="1"/>
</dbReference>
<evidence type="ECO:0000256" key="4">
    <source>
        <dbReference type="ARBA" id="ARBA00013115"/>
    </source>
</evidence>
<evidence type="ECO:0000256" key="6">
    <source>
        <dbReference type="ARBA" id="ARBA00022670"/>
    </source>
</evidence>
<keyword evidence="7 10" id="KW-0378">Hydrolase</keyword>
<comment type="caution">
    <text evidence="10">The sequence shown here is derived from an EMBL/GenBank/DDBJ whole genome shotgun (WGS) entry which is preliminary data.</text>
</comment>
<evidence type="ECO:0000256" key="9">
    <source>
        <dbReference type="SAM" id="MobiDB-lite"/>
    </source>
</evidence>
<dbReference type="GO" id="GO:0008241">
    <property type="term" value="F:peptidyl-dipeptidase activity"/>
    <property type="evidence" value="ECO:0007669"/>
    <property type="project" value="UniProtKB-EC"/>
</dbReference>
<keyword evidence="11" id="KW-1185">Reference proteome</keyword>
<accession>A0A418M4V2</accession>
<evidence type="ECO:0000256" key="1">
    <source>
        <dbReference type="ARBA" id="ARBA00001092"/>
    </source>
</evidence>
<evidence type="ECO:0000313" key="10">
    <source>
        <dbReference type="EMBL" id="RIV20739.1"/>
    </source>
</evidence>
<keyword evidence="8" id="KW-0720">Serine protease</keyword>
<dbReference type="Proteomes" id="UP000283523">
    <property type="component" value="Unassembled WGS sequence"/>
</dbReference>
<dbReference type="PANTHER" id="PTHR36175:SF1">
    <property type="entry name" value="CYANOPHYCINASE"/>
    <property type="match status" value="1"/>
</dbReference>
<evidence type="ECO:0000256" key="2">
    <source>
        <dbReference type="ARBA" id="ARBA00002039"/>
    </source>
</evidence>
<name>A0A418M4V2_9BACT</name>
<dbReference type="OrthoDB" id="9799980at2"/>
<dbReference type="EMBL" id="QXED01000006">
    <property type="protein sequence ID" value="RIV20739.1"/>
    <property type="molecule type" value="Genomic_DNA"/>
</dbReference>
<dbReference type="SUPFAM" id="SSF52317">
    <property type="entry name" value="Class I glutamine amidotransferase-like"/>
    <property type="match status" value="1"/>
</dbReference>
<dbReference type="InterPro" id="IPR005320">
    <property type="entry name" value="Peptidase_S51"/>
</dbReference>
<dbReference type="RefSeq" id="WP_119669909.1">
    <property type="nucleotide sequence ID" value="NZ_QXED01000006.1"/>
</dbReference>
<evidence type="ECO:0000256" key="8">
    <source>
        <dbReference type="ARBA" id="ARBA00022825"/>
    </source>
</evidence>
<keyword evidence="6" id="KW-0645">Protease</keyword>
<comment type="similarity">
    <text evidence="3">Belongs to the peptidase S51 family.</text>
</comment>
<keyword evidence="10" id="KW-0121">Carboxypeptidase</keyword>
<protein>
    <recommendedName>
        <fullName evidence="5">Cyanophycinase</fullName>
        <ecNumber evidence="4">3.4.15.6</ecNumber>
    </recommendedName>
</protein>
<dbReference type="InterPro" id="IPR011811">
    <property type="entry name" value="Peptidase_S51_cyanophycinase"/>
</dbReference>
<comment type="catalytic activity">
    <reaction evidence="1">
        <text>[L-4-(L-arginin-2-N-yl)aspartate](n) + H2O = [L-4-(L-arginin-2-N-yl)aspartate](n-1) + L-4-(L-arginin-2-N-yl)aspartate</text>
        <dbReference type="Rhea" id="RHEA:12845"/>
        <dbReference type="Rhea" id="RHEA-COMP:13728"/>
        <dbReference type="Rhea" id="RHEA-COMP:13734"/>
        <dbReference type="ChEBI" id="CHEBI:15377"/>
        <dbReference type="ChEBI" id="CHEBI:137986"/>
        <dbReference type="ChEBI" id="CHEBI:137991"/>
        <dbReference type="EC" id="3.4.15.6"/>
    </reaction>
</comment>
<dbReference type="CDD" id="cd03145">
    <property type="entry name" value="GAT1_cyanophycinase"/>
    <property type="match status" value="1"/>
</dbReference>
<proteinExistence type="inferred from homology"/>
<evidence type="ECO:0000256" key="7">
    <source>
        <dbReference type="ARBA" id="ARBA00022801"/>
    </source>
</evidence>
<dbReference type="PIRSF" id="PIRSF032067">
    <property type="entry name" value="Cyanophycinase"/>
    <property type="match status" value="1"/>
</dbReference>
<organism evidence="10 11">
    <name type="scientific">Fibrisoma montanum</name>
    <dbReference type="NCBI Taxonomy" id="2305895"/>
    <lineage>
        <taxon>Bacteria</taxon>
        <taxon>Pseudomonadati</taxon>
        <taxon>Bacteroidota</taxon>
        <taxon>Cytophagia</taxon>
        <taxon>Cytophagales</taxon>
        <taxon>Spirosomataceae</taxon>
        <taxon>Fibrisoma</taxon>
    </lineage>
</organism>
<dbReference type="GO" id="GO:0004180">
    <property type="term" value="F:carboxypeptidase activity"/>
    <property type="evidence" value="ECO:0007669"/>
    <property type="project" value="UniProtKB-KW"/>
</dbReference>
<evidence type="ECO:0000256" key="3">
    <source>
        <dbReference type="ARBA" id="ARBA00006534"/>
    </source>
</evidence>
<dbReference type="EC" id="3.4.15.6" evidence="4"/>
<dbReference type="Gene3D" id="3.40.50.880">
    <property type="match status" value="1"/>
</dbReference>
<feature type="region of interest" description="Disordered" evidence="9">
    <location>
        <begin position="1"/>
        <end position="26"/>
    </location>
</feature>
<dbReference type="InterPro" id="IPR029062">
    <property type="entry name" value="Class_I_gatase-like"/>
</dbReference>
<sequence>MTAPKGKLIPIGGGEAKGPGTDATSSELHQTNFFESGILEEFLAEVKGTGSRIEIIPAASELPNEMGREYLDAFGRLGCKNLHVMHFESPEEADRDENIRRIEKADAVLFTGGDQTKLIETLQDTRLLQCIHDRYHNDRYFVIAGTSAGAAAMPKLAIKEGKSAESLIKGLVETEKGLSLLPSAVIDTHFMQRGRLPRLTEALLRNPGLVGIGLCIDTGVVITGGNKLKAIGSGGVFIVELDEVNETNYHEIPELEPVYVNNLRIHILANGAGYQIRERLFTTETVQEKR</sequence>
<evidence type="ECO:0000256" key="5">
    <source>
        <dbReference type="ARBA" id="ARBA00015719"/>
    </source>
</evidence>